<evidence type="ECO:0000256" key="7">
    <source>
        <dbReference type="ARBA" id="ARBA00048018"/>
    </source>
</evidence>
<organism evidence="9 10">
    <name type="scientific">Scylla paramamosain</name>
    <name type="common">Mud crab</name>
    <dbReference type="NCBI Taxonomy" id="85552"/>
    <lineage>
        <taxon>Eukaryota</taxon>
        <taxon>Metazoa</taxon>
        <taxon>Ecdysozoa</taxon>
        <taxon>Arthropoda</taxon>
        <taxon>Crustacea</taxon>
        <taxon>Multicrustacea</taxon>
        <taxon>Malacostraca</taxon>
        <taxon>Eumalacostraca</taxon>
        <taxon>Eucarida</taxon>
        <taxon>Decapoda</taxon>
        <taxon>Pleocyemata</taxon>
        <taxon>Brachyura</taxon>
        <taxon>Eubrachyura</taxon>
        <taxon>Portunoidea</taxon>
        <taxon>Portunidae</taxon>
        <taxon>Portuninae</taxon>
        <taxon>Scylla</taxon>
    </lineage>
</organism>
<gene>
    <name evidence="9" type="ORF">O3P69_003462</name>
</gene>
<reference evidence="9 10" key="1">
    <citation type="submission" date="2023-03" db="EMBL/GenBank/DDBJ databases">
        <title>High-quality genome of Scylla paramamosain provides insights in environmental adaptation.</title>
        <authorList>
            <person name="Zhang L."/>
        </authorList>
    </citation>
    <scope>NUCLEOTIDE SEQUENCE [LARGE SCALE GENOMIC DNA]</scope>
    <source>
        <strain evidence="9">LZ_2023a</strain>
        <tissue evidence="9">Muscle</tissue>
    </source>
</reference>
<dbReference type="InterPro" id="IPR023509">
    <property type="entry name" value="DTD-like_sf"/>
</dbReference>
<dbReference type="Pfam" id="PF02580">
    <property type="entry name" value="Tyr_Deacylase"/>
    <property type="match status" value="1"/>
</dbReference>
<name>A0AAW0UKK5_SCYPA</name>
<keyword evidence="5" id="KW-0378">Hydrolase</keyword>
<evidence type="ECO:0000256" key="5">
    <source>
        <dbReference type="ARBA" id="ARBA00022801"/>
    </source>
</evidence>
<comment type="catalytic activity">
    <reaction evidence="6">
        <text>glycyl-tRNA(Ala) + H2O = tRNA(Ala) + glycine + H(+)</text>
        <dbReference type="Rhea" id="RHEA:53744"/>
        <dbReference type="Rhea" id="RHEA-COMP:9657"/>
        <dbReference type="Rhea" id="RHEA-COMP:13640"/>
        <dbReference type="ChEBI" id="CHEBI:15377"/>
        <dbReference type="ChEBI" id="CHEBI:15378"/>
        <dbReference type="ChEBI" id="CHEBI:57305"/>
        <dbReference type="ChEBI" id="CHEBI:78442"/>
        <dbReference type="ChEBI" id="CHEBI:78522"/>
        <dbReference type="EC" id="3.1.1.96"/>
    </reaction>
</comment>
<dbReference type="GO" id="GO:0051500">
    <property type="term" value="F:D-tyrosyl-tRNA(Tyr) deacylase activity"/>
    <property type="evidence" value="ECO:0007669"/>
    <property type="project" value="TreeGrafter"/>
</dbReference>
<dbReference type="PANTHER" id="PTHR10472">
    <property type="entry name" value="D-TYROSYL-TRNA TYR DEACYLASE"/>
    <property type="match status" value="1"/>
</dbReference>
<keyword evidence="8" id="KW-0732">Signal</keyword>
<evidence type="ECO:0000256" key="2">
    <source>
        <dbReference type="ARBA" id="ARBA00011738"/>
    </source>
</evidence>
<dbReference type="GO" id="GO:0005737">
    <property type="term" value="C:cytoplasm"/>
    <property type="evidence" value="ECO:0007669"/>
    <property type="project" value="UniProtKB-SubCell"/>
</dbReference>
<keyword evidence="10" id="KW-1185">Reference proteome</keyword>
<evidence type="ECO:0000256" key="4">
    <source>
        <dbReference type="ARBA" id="ARBA00022490"/>
    </source>
</evidence>
<evidence type="ECO:0000313" key="10">
    <source>
        <dbReference type="Proteomes" id="UP001487740"/>
    </source>
</evidence>
<evidence type="ECO:0000256" key="1">
    <source>
        <dbReference type="ARBA" id="ARBA00004496"/>
    </source>
</evidence>
<evidence type="ECO:0000313" key="9">
    <source>
        <dbReference type="EMBL" id="KAK8399360.1"/>
    </source>
</evidence>
<keyword evidence="4" id="KW-0963">Cytoplasm</keyword>
<comment type="subcellular location">
    <subcellularLocation>
        <location evidence="1">Cytoplasm</location>
    </subcellularLocation>
</comment>
<comment type="catalytic activity">
    <reaction evidence="7">
        <text>a D-aminoacyl-tRNA + H2O = a tRNA + a D-alpha-amino acid + H(+)</text>
        <dbReference type="Rhea" id="RHEA:13953"/>
        <dbReference type="Rhea" id="RHEA-COMP:10123"/>
        <dbReference type="Rhea" id="RHEA-COMP:10124"/>
        <dbReference type="ChEBI" id="CHEBI:15377"/>
        <dbReference type="ChEBI" id="CHEBI:15378"/>
        <dbReference type="ChEBI" id="CHEBI:59871"/>
        <dbReference type="ChEBI" id="CHEBI:78442"/>
        <dbReference type="ChEBI" id="CHEBI:79333"/>
        <dbReference type="EC" id="3.1.1.96"/>
    </reaction>
</comment>
<dbReference type="InterPro" id="IPR003732">
    <property type="entry name" value="Daa-tRNA_deacyls_DTD"/>
</dbReference>
<protein>
    <recommendedName>
        <fullName evidence="3">D-aminoacyl-tRNA deacylase</fullName>
        <ecNumber evidence="3">3.1.1.96</ecNumber>
    </recommendedName>
</protein>
<dbReference type="AlphaFoldDB" id="A0AAW0UKK5"/>
<feature type="signal peptide" evidence="8">
    <location>
        <begin position="1"/>
        <end position="19"/>
    </location>
</feature>
<dbReference type="Gene3D" id="3.50.80.10">
    <property type="entry name" value="D-tyrosyl-tRNA(Tyr) deacylase"/>
    <property type="match status" value="1"/>
</dbReference>
<evidence type="ECO:0000256" key="8">
    <source>
        <dbReference type="SAM" id="SignalP"/>
    </source>
</evidence>
<dbReference type="Proteomes" id="UP001487740">
    <property type="component" value="Unassembled WGS sequence"/>
</dbReference>
<evidence type="ECO:0000256" key="6">
    <source>
        <dbReference type="ARBA" id="ARBA00047676"/>
    </source>
</evidence>
<dbReference type="EC" id="3.1.1.96" evidence="3"/>
<comment type="subunit">
    <text evidence="2">Homodimer.</text>
</comment>
<accession>A0AAW0UKK5</accession>
<proteinExistence type="predicted"/>
<dbReference type="PANTHER" id="PTHR10472:SF1">
    <property type="entry name" value="D-AMINOACYL-TRNA DEACYLASE 2"/>
    <property type="match status" value="1"/>
</dbReference>
<evidence type="ECO:0000256" key="3">
    <source>
        <dbReference type="ARBA" id="ARBA00013056"/>
    </source>
</evidence>
<dbReference type="SUPFAM" id="SSF69500">
    <property type="entry name" value="DTD-like"/>
    <property type="match status" value="1"/>
</dbReference>
<sequence length="334" mass="36999">MKITLAFAALLATFALSSAQEPAWCRCAAFVSSRHMEIMVLELPEVDVSDCQNNNQCRNRCINEINTMTNEMDLWSTVNGDTVGQYFCEELFSHGLFWIHNSYVHGYYQMCGGPWEYTGVDSQQALCCTNKEHIHCVSKDITWKPSIPRSITMEIATGKAGVEQAANAIGCMSVQQSGEVAGRMVVQQCLSASLKLKRAENEAPEIVEIGRGMVVFVCFLEKATEETVDKLSKHVTNVRLCENDSGRRVSVCDVQGDVLIVPQATLGGKLKGKAMQYHMNIDKVFGEALYHKFCHQVRSSSEKVSSGNVKCGVYGTRQVLSMDTNGPYTHIVEV</sequence>
<dbReference type="EMBL" id="JARAKH010000011">
    <property type="protein sequence ID" value="KAK8399360.1"/>
    <property type="molecule type" value="Genomic_DNA"/>
</dbReference>
<comment type="caution">
    <text evidence="9">The sequence shown here is derived from an EMBL/GenBank/DDBJ whole genome shotgun (WGS) entry which is preliminary data.</text>
</comment>
<feature type="chain" id="PRO_5043564625" description="D-aminoacyl-tRNA deacylase" evidence="8">
    <location>
        <begin position="20"/>
        <end position="334"/>
    </location>
</feature>